<dbReference type="PROSITE" id="PS50030">
    <property type="entry name" value="UBA"/>
    <property type="match status" value="1"/>
</dbReference>
<dbReference type="PRINTS" id="PR00405">
    <property type="entry name" value="REVINTRACTNG"/>
</dbReference>
<feature type="domain" description="Arf-GAP" evidence="4">
    <location>
        <begin position="14"/>
        <end position="128"/>
    </location>
</feature>
<dbReference type="STRING" id="1507870.A0A1V8T7U2"/>
<dbReference type="Gene3D" id="1.10.220.150">
    <property type="entry name" value="Arf GTPase activating protein"/>
    <property type="match status" value="1"/>
</dbReference>
<gene>
    <name evidence="5" type="ORF">B0A48_07183</name>
</gene>
<keyword evidence="1" id="KW-0479">Metal-binding</keyword>
<dbReference type="Pfam" id="PF01412">
    <property type="entry name" value="ArfGap"/>
    <property type="match status" value="1"/>
</dbReference>
<feature type="region of interest" description="Disordered" evidence="2">
    <location>
        <begin position="140"/>
        <end position="174"/>
    </location>
</feature>
<proteinExistence type="predicted"/>
<sequence>MASTISKRQQARNERLLQDLIKSHPGNSTCADCGAKNPGWASWNLGIFLCMRCAALHRKLGTHVSKVKSLSMDSWSAEQVENMRNVGNFASNRIYNPRSVRAEIPIDVDEVDGVVERYIRQKYEARAFAAGGSGVTATRGGGAPMMAMSSRQNTGSTSTGSAGDEPPPLPPKPGKRFGFNLRSASSTFSRGHRNDAFTPPMSPTFTGSQGSGEIRDEGKMSKPSQVFGMKITSVSNNFDQKLAALRDMGFGDNRRNSDVLKHTGGSVDKAVEVLVRMGEGSKPIARALTPVSMGSTGTSGISVEKRREPEKASTNPWEIKEEVQPPQRSATAPIPQISEPARTRENSTPVNNWNPFLPQQPLENSFAGLQVSQQAPVQQPVQQRPPQHQMPQQQYQGNPWPEPPNPWEDAQAIPQHSAGDLAYGQAQQHYAQPAPIQQQQTGNPFLRSTRSQQFTPSNPWAPQQQPQQTYAPSQQAPNPFGMPQQPAIPASQSFGPVAQSPAPMYGQQQDFFSAQQPQIQQHQSQYAPAPQQVQQMPAANAPYNPFIQQAQQSAAPEPQYQQVPQQAPQQGFAPAYSQQQQQPSFQQNGALPPQKWQQQPQQWSQPQQPARHDKSSILALYSQPHLAPQRTLQTLPEDGTLAPVQPSAPNAFQAPQRSATMPVQQIGNMNPFGMAPGASGVRHVSNESVDFQGMGMGGRQSPDAFAGLSARYVR</sequence>
<feature type="compositionally biased region" description="Polar residues" evidence="2">
    <location>
        <begin position="448"/>
        <end position="458"/>
    </location>
</feature>
<dbReference type="InterPro" id="IPR009060">
    <property type="entry name" value="UBA-like_sf"/>
</dbReference>
<evidence type="ECO:0000259" key="4">
    <source>
        <dbReference type="PROSITE" id="PS50115"/>
    </source>
</evidence>
<accession>A0A1V8T7U2</accession>
<feature type="compositionally biased region" description="Low complexity" evidence="2">
    <location>
        <begin position="460"/>
        <end position="477"/>
    </location>
</feature>
<feature type="compositionally biased region" description="Low complexity" evidence="2">
    <location>
        <begin position="550"/>
        <end position="609"/>
    </location>
</feature>
<evidence type="ECO:0000256" key="1">
    <source>
        <dbReference type="PROSITE-ProRule" id="PRU00288"/>
    </source>
</evidence>
<dbReference type="InterPro" id="IPR037278">
    <property type="entry name" value="ARFGAP/RecO"/>
</dbReference>
<feature type="region of interest" description="Disordered" evidence="2">
    <location>
        <begin position="637"/>
        <end position="659"/>
    </location>
</feature>
<dbReference type="OrthoDB" id="10266696at2759"/>
<feature type="compositionally biased region" description="Polar residues" evidence="2">
    <location>
        <begin position="292"/>
        <end position="301"/>
    </location>
</feature>
<dbReference type="SUPFAM" id="SSF57863">
    <property type="entry name" value="ArfGap/RecO-like zinc finger"/>
    <property type="match status" value="1"/>
</dbReference>
<dbReference type="InterPro" id="IPR015940">
    <property type="entry name" value="UBA"/>
</dbReference>
<dbReference type="Proteomes" id="UP000192596">
    <property type="component" value="Unassembled WGS sequence"/>
</dbReference>
<dbReference type="AlphaFoldDB" id="A0A1V8T7U2"/>
<feature type="region of interest" description="Disordered" evidence="2">
    <location>
        <begin position="550"/>
        <end position="614"/>
    </location>
</feature>
<evidence type="ECO:0000313" key="6">
    <source>
        <dbReference type="Proteomes" id="UP000192596"/>
    </source>
</evidence>
<name>A0A1V8T7U2_9PEZI</name>
<keyword evidence="1" id="KW-0862">Zinc</keyword>
<dbReference type="CDD" id="cd08204">
    <property type="entry name" value="ArfGap"/>
    <property type="match status" value="1"/>
</dbReference>
<dbReference type="EMBL" id="NAJO01000014">
    <property type="protein sequence ID" value="OQO07486.1"/>
    <property type="molecule type" value="Genomic_DNA"/>
</dbReference>
<keyword evidence="1" id="KW-0863">Zinc-finger</keyword>
<evidence type="ECO:0000313" key="5">
    <source>
        <dbReference type="EMBL" id="OQO07486.1"/>
    </source>
</evidence>
<dbReference type="SMART" id="SM00105">
    <property type="entry name" value="ArfGap"/>
    <property type="match status" value="1"/>
</dbReference>
<evidence type="ECO:0008006" key="7">
    <source>
        <dbReference type="Google" id="ProtNLM"/>
    </source>
</evidence>
<comment type="caution">
    <text evidence="5">The sequence shown here is derived from an EMBL/GenBank/DDBJ whole genome shotgun (WGS) entry which is preliminary data.</text>
</comment>
<protein>
    <recommendedName>
        <fullName evidence="7">Arf-GAP domain-containing protein</fullName>
    </recommendedName>
</protein>
<dbReference type="InterPro" id="IPR001164">
    <property type="entry name" value="ArfGAP_dom"/>
</dbReference>
<dbReference type="PANTHER" id="PTHR45705:SF7">
    <property type="entry name" value="ACTIVATING PROTEIN FOR ARF, PUTATIVE (AFU_ORTHOLOGUE AFUA_4G09120)-RELATED"/>
    <property type="match status" value="1"/>
</dbReference>
<feature type="compositionally biased region" description="Low complexity" evidence="2">
    <location>
        <begin position="370"/>
        <end position="399"/>
    </location>
</feature>
<organism evidence="5 6">
    <name type="scientific">Cryoendolithus antarcticus</name>
    <dbReference type="NCBI Taxonomy" id="1507870"/>
    <lineage>
        <taxon>Eukaryota</taxon>
        <taxon>Fungi</taxon>
        <taxon>Dikarya</taxon>
        <taxon>Ascomycota</taxon>
        <taxon>Pezizomycotina</taxon>
        <taxon>Dothideomycetes</taxon>
        <taxon>Dothideomycetidae</taxon>
        <taxon>Cladosporiales</taxon>
        <taxon>Cladosporiaceae</taxon>
        <taxon>Cryoendolithus</taxon>
    </lineage>
</organism>
<dbReference type="SUPFAM" id="SSF46934">
    <property type="entry name" value="UBA-like"/>
    <property type="match status" value="1"/>
</dbReference>
<dbReference type="FunFam" id="1.10.220.150:FF:000026">
    <property type="entry name" value="GTPase activating protein for Arf, putative"/>
    <property type="match status" value="1"/>
</dbReference>
<feature type="domain" description="UBA" evidence="3">
    <location>
        <begin position="237"/>
        <end position="277"/>
    </location>
</feature>
<dbReference type="GO" id="GO:0005096">
    <property type="term" value="F:GTPase activator activity"/>
    <property type="evidence" value="ECO:0007669"/>
    <property type="project" value="InterPro"/>
</dbReference>
<dbReference type="InParanoid" id="A0A1V8T7U2"/>
<feature type="compositionally biased region" description="Low complexity" evidence="2">
    <location>
        <begin position="507"/>
        <end position="533"/>
    </location>
</feature>
<reference evidence="6" key="1">
    <citation type="submission" date="2017-03" db="EMBL/GenBank/DDBJ databases">
        <title>Genomes of endolithic fungi from Antarctica.</title>
        <authorList>
            <person name="Coleine C."/>
            <person name="Masonjones S."/>
            <person name="Stajich J.E."/>
        </authorList>
    </citation>
    <scope>NUCLEOTIDE SEQUENCE [LARGE SCALE GENOMIC DNA]</scope>
    <source>
        <strain evidence="6">CCFEE 5527</strain>
    </source>
</reference>
<dbReference type="InterPro" id="IPR051718">
    <property type="entry name" value="ARF_GTPase-activating"/>
</dbReference>
<dbReference type="PANTHER" id="PTHR45705">
    <property type="entry name" value="FI20236P1"/>
    <property type="match status" value="1"/>
</dbReference>
<evidence type="ECO:0000259" key="3">
    <source>
        <dbReference type="PROSITE" id="PS50030"/>
    </source>
</evidence>
<feature type="compositionally biased region" description="Polar residues" evidence="2">
    <location>
        <begin position="149"/>
        <end position="161"/>
    </location>
</feature>
<dbReference type="GO" id="GO:0008270">
    <property type="term" value="F:zinc ion binding"/>
    <property type="evidence" value="ECO:0007669"/>
    <property type="project" value="UniProtKB-KW"/>
</dbReference>
<dbReference type="GO" id="GO:0005737">
    <property type="term" value="C:cytoplasm"/>
    <property type="evidence" value="ECO:0007669"/>
    <property type="project" value="TreeGrafter"/>
</dbReference>
<dbReference type="InterPro" id="IPR038508">
    <property type="entry name" value="ArfGAP_dom_sf"/>
</dbReference>
<feature type="region of interest" description="Disordered" evidence="2">
    <location>
        <begin position="188"/>
        <end position="220"/>
    </location>
</feature>
<dbReference type="PROSITE" id="PS50115">
    <property type="entry name" value="ARFGAP"/>
    <property type="match status" value="1"/>
</dbReference>
<feature type="compositionally biased region" description="Polar residues" evidence="2">
    <location>
        <begin position="647"/>
        <end position="659"/>
    </location>
</feature>
<feature type="region of interest" description="Disordered" evidence="2">
    <location>
        <begin position="289"/>
        <end position="411"/>
    </location>
</feature>
<keyword evidence="6" id="KW-1185">Reference proteome</keyword>
<evidence type="ECO:0000256" key="2">
    <source>
        <dbReference type="SAM" id="MobiDB-lite"/>
    </source>
</evidence>
<dbReference type="Gene3D" id="1.10.8.10">
    <property type="entry name" value="DNA helicase RuvA subunit, C-terminal domain"/>
    <property type="match status" value="1"/>
</dbReference>
<feature type="region of interest" description="Disordered" evidence="2">
    <location>
        <begin position="448"/>
        <end position="533"/>
    </location>
</feature>